<dbReference type="GO" id="GO:0000976">
    <property type="term" value="F:transcription cis-regulatory region binding"/>
    <property type="evidence" value="ECO:0007669"/>
    <property type="project" value="TreeGrafter"/>
</dbReference>
<dbReference type="PANTHER" id="PTHR37534:SF49">
    <property type="entry name" value="LYSINE BIOSYNTHESIS REGULATORY PROTEIN LYS14"/>
    <property type="match status" value="1"/>
</dbReference>
<evidence type="ECO:0008006" key="5">
    <source>
        <dbReference type="Google" id="ProtNLM"/>
    </source>
</evidence>
<dbReference type="PANTHER" id="PTHR37534">
    <property type="entry name" value="TRANSCRIPTIONAL ACTIVATOR PROTEIN UGA3"/>
    <property type="match status" value="1"/>
</dbReference>
<dbReference type="EMBL" id="FJUX01000201">
    <property type="protein sequence ID" value="CZT13609.1"/>
    <property type="molecule type" value="Genomic_DNA"/>
</dbReference>
<protein>
    <recommendedName>
        <fullName evidence="5">C6 finger domain protein</fullName>
    </recommendedName>
</protein>
<gene>
    <name evidence="3" type="ORF">RAG0_17109</name>
</gene>
<dbReference type="OrthoDB" id="5069333at2759"/>
<name>A0A1E1LUL7_9HELO</name>
<dbReference type="Pfam" id="PF11951">
    <property type="entry name" value="Fungal_trans_2"/>
    <property type="match status" value="1"/>
</dbReference>
<keyword evidence="2" id="KW-0539">Nucleus</keyword>
<dbReference type="AlphaFoldDB" id="A0A1E1LUL7"/>
<evidence type="ECO:0000256" key="2">
    <source>
        <dbReference type="ARBA" id="ARBA00023242"/>
    </source>
</evidence>
<dbReference type="CDD" id="cd12148">
    <property type="entry name" value="fungal_TF_MHR"/>
    <property type="match status" value="1"/>
</dbReference>
<keyword evidence="4" id="KW-1185">Reference proteome</keyword>
<comment type="subcellular location">
    <subcellularLocation>
        <location evidence="1">Nucleus</location>
    </subcellularLocation>
</comment>
<proteinExistence type="predicted"/>
<evidence type="ECO:0000313" key="3">
    <source>
        <dbReference type="EMBL" id="CZT13609.1"/>
    </source>
</evidence>
<organism evidence="3 4">
    <name type="scientific">Rhynchosporium agropyri</name>
    <dbReference type="NCBI Taxonomy" id="914238"/>
    <lineage>
        <taxon>Eukaryota</taxon>
        <taxon>Fungi</taxon>
        <taxon>Dikarya</taxon>
        <taxon>Ascomycota</taxon>
        <taxon>Pezizomycotina</taxon>
        <taxon>Leotiomycetes</taxon>
        <taxon>Helotiales</taxon>
        <taxon>Ploettnerulaceae</taxon>
        <taxon>Rhynchosporium</taxon>
    </lineage>
</organism>
<evidence type="ECO:0000313" key="4">
    <source>
        <dbReference type="Proteomes" id="UP000178912"/>
    </source>
</evidence>
<sequence length="326" mass="37100">MAAVAACHLAKNQSRHQPVAWTFYAIALKELHTALPDPIIARLDSTLGACLMLCVFEISLPEHSRWSKHLRGARDLILLRGRPKTPHYLTRIFSRLDVSAALTAGRGPLIQGEYWLEEDVFDEDGNKRNAILDWPAYDLNGVMINHFHYLMTFMAQLSRLSSESMATAKSQGARIDSKLAEWWQSRPPVLRDQENNWRCQLRSQKLTLLQTLEKEAFSSIKSCMYGCVIYLNHLLNPLGCQPESPEVTKAIKEILENAQEVPEGYGLEMGHYWGLFMVGISVFNDKDKEALLRRKLSLNPRTSIYALKYSFLYSVRGSDDEAMLVP</sequence>
<evidence type="ECO:0000256" key="1">
    <source>
        <dbReference type="ARBA" id="ARBA00004123"/>
    </source>
</evidence>
<dbReference type="GO" id="GO:0003700">
    <property type="term" value="F:DNA-binding transcription factor activity"/>
    <property type="evidence" value="ECO:0007669"/>
    <property type="project" value="TreeGrafter"/>
</dbReference>
<dbReference type="GO" id="GO:0045944">
    <property type="term" value="P:positive regulation of transcription by RNA polymerase II"/>
    <property type="evidence" value="ECO:0007669"/>
    <property type="project" value="TreeGrafter"/>
</dbReference>
<dbReference type="Proteomes" id="UP000178912">
    <property type="component" value="Unassembled WGS sequence"/>
</dbReference>
<dbReference type="GO" id="GO:0005634">
    <property type="term" value="C:nucleus"/>
    <property type="evidence" value="ECO:0007669"/>
    <property type="project" value="UniProtKB-SubCell"/>
</dbReference>
<accession>A0A1E1LUL7</accession>
<dbReference type="InterPro" id="IPR021858">
    <property type="entry name" value="Fun_TF"/>
</dbReference>
<reference evidence="4" key="1">
    <citation type="submission" date="2016-03" db="EMBL/GenBank/DDBJ databases">
        <authorList>
            <person name="Guldener U."/>
        </authorList>
    </citation>
    <scope>NUCLEOTIDE SEQUENCE [LARGE SCALE GENOMIC DNA]</scope>
    <source>
        <strain evidence="4">04CH-RAC-A.6.1</strain>
    </source>
</reference>